<organism evidence="1 2">
    <name type="scientific">Natronoflexus pectinivorans</name>
    <dbReference type="NCBI Taxonomy" id="682526"/>
    <lineage>
        <taxon>Bacteria</taxon>
        <taxon>Pseudomonadati</taxon>
        <taxon>Bacteroidota</taxon>
        <taxon>Bacteroidia</taxon>
        <taxon>Marinilabiliales</taxon>
        <taxon>Marinilabiliaceae</taxon>
        <taxon>Natronoflexus</taxon>
    </lineage>
</organism>
<protein>
    <submittedName>
        <fullName evidence="1">Uncharacterized protein</fullName>
    </submittedName>
</protein>
<dbReference type="AlphaFoldDB" id="A0A4R2GFN0"/>
<sequence>MNLADQKQVYPLDFLYAKNVKHLTYQHVPIYLNILAGNQRF</sequence>
<dbReference type="EMBL" id="SLWK01000010">
    <property type="protein sequence ID" value="TCO07023.1"/>
    <property type="molecule type" value="Genomic_DNA"/>
</dbReference>
<accession>A0A4R2GFN0</accession>
<dbReference type="Proteomes" id="UP000295221">
    <property type="component" value="Unassembled WGS sequence"/>
</dbReference>
<keyword evidence="2" id="KW-1185">Reference proteome</keyword>
<proteinExistence type="predicted"/>
<name>A0A4R2GFN0_9BACT</name>
<gene>
    <name evidence="1" type="ORF">EV194_11021</name>
</gene>
<evidence type="ECO:0000313" key="1">
    <source>
        <dbReference type="EMBL" id="TCO07023.1"/>
    </source>
</evidence>
<reference evidence="1 2" key="1">
    <citation type="submission" date="2019-03" db="EMBL/GenBank/DDBJ databases">
        <title>Genomic Encyclopedia of Type Strains, Phase IV (KMG-IV): sequencing the most valuable type-strain genomes for metagenomic binning, comparative biology and taxonomic classification.</title>
        <authorList>
            <person name="Goeker M."/>
        </authorList>
    </citation>
    <scope>NUCLEOTIDE SEQUENCE [LARGE SCALE GENOMIC DNA]</scope>
    <source>
        <strain evidence="1 2">DSM 24179</strain>
    </source>
</reference>
<comment type="caution">
    <text evidence="1">The sequence shown here is derived from an EMBL/GenBank/DDBJ whole genome shotgun (WGS) entry which is preliminary data.</text>
</comment>
<evidence type="ECO:0000313" key="2">
    <source>
        <dbReference type="Proteomes" id="UP000295221"/>
    </source>
</evidence>